<dbReference type="PANTHER" id="PTHR36573">
    <property type="entry name" value="INTERMEMBRANE PHOSPHOLIPID TRANSPORT SYSTEM BINDING PROTEIN MLAC"/>
    <property type="match status" value="1"/>
</dbReference>
<dbReference type="Pfam" id="PF05494">
    <property type="entry name" value="MlaC"/>
    <property type="match status" value="1"/>
</dbReference>
<dbReference type="EMBL" id="CABPSX010000008">
    <property type="protein sequence ID" value="VVG72793.1"/>
    <property type="molecule type" value="Genomic_DNA"/>
</dbReference>
<dbReference type="PANTHER" id="PTHR36573:SF1">
    <property type="entry name" value="INTERMEMBRANE PHOSPHOLIPID TRANSPORT SYSTEM BINDING PROTEIN MLAC"/>
    <property type="match status" value="1"/>
</dbReference>
<dbReference type="KEGG" id="papi:SG18_06955"/>
<keyword evidence="1" id="KW-0732">Signal</keyword>
<dbReference type="STRING" id="93218.XM39_06970"/>
<dbReference type="InterPro" id="IPR008869">
    <property type="entry name" value="MlaC/ttg2D"/>
</dbReference>
<feature type="chain" id="PRO_5014508795" evidence="1">
    <location>
        <begin position="24"/>
        <end position="206"/>
    </location>
</feature>
<accession>A0A0B5F3S2</accession>
<keyword evidence="4" id="KW-1185">Reference proteome</keyword>
<dbReference type="AlphaFoldDB" id="A0A0B5F3S2"/>
<dbReference type="OrthoDB" id="9798905at2"/>
<proteinExistence type="predicted"/>
<name>A0A0B5F3S2_9BURK</name>
<reference evidence="2 4" key="1">
    <citation type="submission" date="2018-12" db="EMBL/GenBank/DDBJ databases">
        <title>Whole genome sequence of a Pandoraea apista isolate from a patient with cystic fibrosis.</title>
        <authorList>
            <person name="Kenna D.T."/>
            <person name="Turton J.F."/>
        </authorList>
    </citation>
    <scope>NUCLEOTIDE SEQUENCE [LARGE SCALE GENOMIC DNA]</scope>
    <source>
        <strain evidence="2 4">Pa13324</strain>
    </source>
</reference>
<dbReference type="Proteomes" id="UP000270216">
    <property type="component" value="Unassembled WGS sequence"/>
</dbReference>
<feature type="signal peptide" evidence="1">
    <location>
        <begin position="1"/>
        <end position="23"/>
    </location>
</feature>
<evidence type="ECO:0000256" key="1">
    <source>
        <dbReference type="SAM" id="SignalP"/>
    </source>
</evidence>
<dbReference type="EMBL" id="RWHX01000003">
    <property type="protein sequence ID" value="RSK85677.1"/>
    <property type="molecule type" value="Genomic_DNA"/>
</dbReference>
<organism evidence="3 5">
    <name type="scientific">Pandoraea apista</name>
    <dbReference type="NCBI Taxonomy" id="93218"/>
    <lineage>
        <taxon>Bacteria</taxon>
        <taxon>Pseudomonadati</taxon>
        <taxon>Pseudomonadota</taxon>
        <taxon>Betaproteobacteria</taxon>
        <taxon>Burkholderiales</taxon>
        <taxon>Burkholderiaceae</taxon>
        <taxon>Pandoraea</taxon>
    </lineage>
</organism>
<evidence type="ECO:0000313" key="4">
    <source>
        <dbReference type="Proteomes" id="UP000270216"/>
    </source>
</evidence>
<reference evidence="3 5" key="2">
    <citation type="submission" date="2019-08" db="EMBL/GenBank/DDBJ databases">
        <authorList>
            <person name="Peeters C."/>
        </authorList>
    </citation>
    <scope>NUCLEOTIDE SEQUENCE [LARGE SCALE GENOMIC DNA]</scope>
    <source>
        <strain evidence="3 5">LMG 18089</strain>
    </source>
</reference>
<evidence type="ECO:0000313" key="3">
    <source>
        <dbReference type="EMBL" id="VVG72793.1"/>
    </source>
</evidence>
<evidence type="ECO:0000313" key="5">
    <source>
        <dbReference type="Proteomes" id="UP000364291"/>
    </source>
</evidence>
<dbReference type="Proteomes" id="UP000364291">
    <property type="component" value="Unassembled WGS sequence"/>
</dbReference>
<dbReference type="Gene3D" id="1.10.10.640">
    <property type="entry name" value="phospholipid-binding protein"/>
    <property type="match status" value="1"/>
</dbReference>
<evidence type="ECO:0000313" key="2">
    <source>
        <dbReference type="EMBL" id="RSK85677.1"/>
    </source>
</evidence>
<dbReference type="PIRSF" id="PIRSF004649">
    <property type="entry name" value="MlaC"/>
    <property type="match status" value="1"/>
</dbReference>
<dbReference type="RefSeq" id="WP_042113365.1">
    <property type="nucleotide sequence ID" value="NZ_CABPSX010000008.1"/>
</dbReference>
<gene>
    <name evidence="2" type="ORF">EJE83_02880</name>
    <name evidence="3" type="ORF">PAP18089_03793</name>
</gene>
<dbReference type="Gene3D" id="3.10.450.50">
    <property type="match status" value="1"/>
</dbReference>
<dbReference type="GeneID" id="47012559"/>
<sequence>MKKFWLIPVMAFMTFTAAGSAMAQAQAPDALVKQTVTEVMAAAKSDPNVQKGDLNSITRLIETKIMPHADFVKTTQLATGRAWATATPQQREQLTNEFKKLLLYTYAGAIAQIRDQQVEYKPFRAQPGDTDVAVNTSVLNNGQPIELDYRLYKNANGEWKLYDLNVLGAWLIQAYRSQFAEQINKSGVDGLIQFLKTRNQQLAGGK</sequence>
<protein>
    <submittedName>
        <fullName evidence="3">ABC transporter substrate-binding protein</fullName>
    </submittedName>
</protein>